<dbReference type="EMBL" id="CP108318">
    <property type="protein sequence ID" value="WTW59356.1"/>
    <property type="molecule type" value="Genomic_DNA"/>
</dbReference>
<protein>
    <recommendedName>
        <fullName evidence="5">Gram-positive cocci surface proteins LPxTG domain-containing protein</fullName>
    </recommendedName>
</protein>
<keyword evidence="2" id="KW-1133">Transmembrane helix</keyword>
<feature type="chain" id="PRO_5043637125" description="Gram-positive cocci surface proteins LPxTG domain-containing protein" evidence="3">
    <location>
        <begin position="28"/>
        <end position="491"/>
    </location>
</feature>
<feature type="region of interest" description="Disordered" evidence="1">
    <location>
        <begin position="26"/>
        <end position="116"/>
    </location>
</feature>
<organism evidence="4">
    <name type="scientific">Streptomyces sp. NBC_00003</name>
    <dbReference type="NCBI Taxonomy" id="2903608"/>
    <lineage>
        <taxon>Bacteria</taxon>
        <taxon>Bacillati</taxon>
        <taxon>Actinomycetota</taxon>
        <taxon>Actinomycetes</taxon>
        <taxon>Kitasatosporales</taxon>
        <taxon>Streptomycetaceae</taxon>
        <taxon>Streptomyces</taxon>
    </lineage>
</organism>
<feature type="region of interest" description="Disordered" evidence="1">
    <location>
        <begin position="414"/>
        <end position="451"/>
    </location>
</feature>
<feature type="compositionally biased region" description="Low complexity" evidence="1">
    <location>
        <begin position="82"/>
        <end position="101"/>
    </location>
</feature>
<proteinExistence type="predicted"/>
<feature type="signal peptide" evidence="3">
    <location>
        <begin position="1"/>
        <end position="27"/>
    </location>
</feature>
<evidence type="ECO:0000313" key="4">
    <source>
        <dbReference type="EMBL" id="WTW59356.1"/>
    </source>
</evidence>
<feature type="compositionally biased region" description="Low complexity" evidence="1">
    <location>
        <begin position="50"/>
        <end position="64"/>
    </location>
</feature>
<evidence type="ECO:0008006" key="5">
    <source>
        <dbReference type="Google" id="ProtNLM"/>
    </source>
</evidence>
<evidence type="ECO:0000256" key="3">
    <source>
        <dbReference type="SAM" id="SignalP"/>
    </source>
</evidence>
<accession>A0AAU2UW20</accession>
<dbReference type="AlphaFoldDB" id="A0AAU2UW20"/>
<feature type="compositionally biased region" description="Basic and acidic residues" evidence="1">
    <location>
        <begin position="39"/>
        <end position="49"/>
    </location>
</feature>
<name>A0AAU2UW20_9ACTN</name>
<feature type="region of interest" description="Disordered" evidence="1">
    <location>
        <begin position="253"/>
        <end position="272"/>
    </location>
</feature>
<keyword evidence="2" id="KW-0472">Membrane</keyword>
<feature type="compositionally biased region" description="Low complexity" evidence="1">
    <location>
        <begin position="432"/>
        <end position="451"/>
    </location>
</feature>
<feature type="compositionally biased region" description="Polar residues" evidence="1">
    <location>
        <begin position="417"/>
        <end position="427"/>
    </location>
</feature>
<gene>
    <name evidence="4" type="ORF">OG549_01105</name>
</gene>
<feature type="transmembrane region" description="Helical" evidence="2">
    <location>
        <begin position="464"/>
        <end position="482"/>
    </location>
</feature>
<evidence type="ECO:0000256" key="1">
    <source>
        <dbReference type="SAM" id="MobiDB-lite"/>
    </source>
</evidence>
<sequence length="491" mass="50947">MKLKHLAVAAAAAVAGPSLVMAAPAMAQDKPAATVPDAAPKDDTARSDHATTAVPKPAKTATVTRKAPQAQTPLPNGPQPKTSGHSTSGASATKETAAAKADSIMQGPEVTTSGIPKAGFRAGGAWTQLSVKVDNSHHRAVSDFTPVIAFHRDDKSLKREQIQVEIRHTDAAGHAVWTAAPIAPGHDASAYGYHAFGLGKSTVKQDAVSTIHVRVRITAAATPGRFDITSDGVSTTGGGYTWAPATWYTSRVTTATDDGGGNQDKPVTEGPKATLAGVPKGFVAGGDWQYLSLGVDNTGKKAVKELSVGLGISTVDDSLIKDRQIVVETYRTDAKGVGRWVRVSNEGDSESFYFGYELSRSDVAAGQKTTLKVRMRFTADAPTVPITLRAITEAYLGGRERMESFSPWFHSAILAPGTSTPPDTGSGSKPKPQTGGTTPITATHTTTQATGELAQTGTGDATTWALGAGTALVGMGAAFVAGTGRHRRRTN</sequence>
<keyword evidence="2" id="KW-0812">Transmembrane</keyword>
<evidence type="ECO:0000256" key="2">
    <source>
        <dbReference type="SAM" id="Phobius"/>
    </source>
</evidence>
<reference evidence="4" key="1">
    <citation type="submission" date="2022-10" db="EMBL/GenBank/DDBJ databases">
        <title>The complete genomes of actinobacterial strains from the NBC collection.</title>
        <authorList>
            <person name="Joergensen T.S."/>
            <person name="Alvarez Arevalo M."/>
            <person name="Sterndorff E.B."/>
            <person name="Faurdal D."/>
            <person name="Vuksanovic O."/>
            <person name="Mourched A.-S."/>
            <person name="Charusanti P."/>
            <person name="Shaw S."/>
            <person name="Blin K."/>
            <person name="Weber T."/>
        </authorList>
    </citation>
    <scope>NUCLEOTIDE SEQUENCE</scope>
    <source>
        <strain evidence="4">NBC_00003</strain>
    </source>
</reference>
<keyword evidence="3" id="KW-0732">Signal</keyword>